<evidence type="ECO:0000313" key="1">
    <source>
        <dbReference type="EMBL" id="KKM96357.1"/>
    </source>
</evidence>
<accession>A0A0F9PT88</accession>
<organism evidence="1">
    <name type="scientific">marine sediment metagenome</name>
    <dbReference type="NCBI Taxonomy" id="412755"/>
    <lineage>
        <taxon>unclassified sequences</taxon>
        <taxon>metagenomes</taxon>
        <taxon>ecological metagenomes</taxon>
    </lineage>
</organism>
<protein>
    <submittedName>
        <fullName evidence="1">Uncharacterized protein</fullName>
    </submittedName>
</protein>
<gene>
    <name evidence="1" type="ORF">LCGC14_1179010</name>
</gene>
<reference evidence="1" key="1">
    <citation type="journal article" date="2015" name="Nature">
        <title>Complex archaea that bridge the gap between prokaryotes and eukaryotes.</title>
        <authorList>
            <person name="Spang A."/>
            <person name="Saw J.H."/>
            <person name="Jorgensen S.L."/>
            <person name="Zaremba-Niedzwiedzka K."/>
            <person name="Martijn J."/>
            <person name="Lind A.E."/>
            <person name="van Eijk R."/>
            <person name="Schleper C."/>
            <person name="Guy L."/>
            <person name="Ettema T.J."/>
        </authorList>
    </citation>
    <scope>NUCLEOTIDE SEQUENCE</scope>
</reference>
<comment type="caution">
    <text evidence="1">The sequence shown here is derived from an EMBL/GenBank/DDBJ whole genome shotgun (WGS) entry which is preliminary data.</text>
</comment>
<dbReference type="EMBL" id="LAZR01005893">
    <property type="protein sequence ID" value="KKM96357.1"/>
    <property type="molecule type" value="Genomic_DNA"/>
</dbReference>
<dbReference type="AlphaFoldDB" id="A0A0F9PT88"/>
<proteinExistence type="predicted"/>
<sequence length="178" mass="19302">MATDARWPIANAWTVCPCPECHPDANGIVVDTACCQPGPCKQCNGAGKLTPLWLLVTRECHHFNHNGALQRVMTCLDCGSTYTRGDDDWVGTGRVLLDLGGPFEFVVMEWLGVNWRTSLIIRHLKDGRWSLTGQHGDNVSKTLWGGRVAIRASTLPEAVLNSALAALPAMGYTLGEAS</sequence>
<name>A0A0F9PT88_9ZZZZ</name>